<evidence type="ECO:0000313" key="2">
    <source>
        <dbReference type="Proteomes" id="UP000630805"/>
    </source>
</evidence>
<sequence>MHAHCRHDRINRLQPETISLLQANDVELLSISNPFHDGYPAGNKIAGAALEREAQFSVFLDTDSFLIRETSFLDIAEPGKICLCPETRNAWTNRPRVWRRVYAQFGLPKPTPDLQLLLGDLSHPFFNAGMVLFPSGDFGKLWLDTALNIDEMEGIHGRRPWLDQISLPVAVARLGDGALKIVDRAWNDTPDIPNEDTRLLHYHRPRRLRVRGKMHLADVVFKASDSAFASYADVIAFYSGKDVVADAKALNFKDDA</sequence>
<evidence type="ECO:0000313" key="1">
    <source>
        <dbReference type="EMBL" id="NVO57051.1"/>
    </source>
</evidence>
<evidence type="ECO:0008006" key="3">
    <source>
        <dbReference type="Google" id="ProtNLM"/>
    </source>
</evidence>
<keyword evidence="2" id="KW-1185">Reference proteome</keyword>
<dbReference type="Proteomes" id="UP000630805">
    <property type="component" value="Unassembled WGS sequence"/>
</dbReference>
<dbReference type="EMBL" id="JABXWT010000009">
    <property type="protein sequence ID" value="NVO57051.1"/>
    <property type="molecule type" value="Genomic_DNA"/>
</dbReference>
<dbReference type="SUPFAM" id="SSF53448">
    <property type="entry name" value="Nucleotide-diphospho-sugar transferases"/>
    <property type="match status" value="1"/>
</dbReference>
<gene>
    <name evidence="1" type="ORF">HW561_14745</name>
</gene>
<organism evidence="1 2">
    <name type="scientific">Ruegeria haliotis</name>
    <dbReference type="NCBI Taxonomy" id="2747601"/>
    <lineage>
        <taxon>Bacteria</taxon>
        <taxon>Pseudomonadati</taxon>
        <taxon>Pseudomonadota</taxon>
        <taxon>Alphaproteobacteria</taxon>
        <taxon>Rhodobacterales</taxon>
        <taxon>Roseobacteraceae</taxon>
        <taxon>Ruegeria</taxon>
    </lineage>
</organism>
<proteinExistence type="predicted"/>
<protein>
    <recommendedName>
        <fullName evidence="3">Glycosyl transferase family 2</fullName>
    </recommendedName>
</protein>
<accession>A0ABX2PUK1</accession>
<comment type="caution">
    <text evidence="1">The sequence shown here is derived from an EMBL/GenBank/DDBJ whole genome shotgun (WGS) entry which is preliminary data.</text>
</comment>
<dbReference type="RefSeq" id="WP_176866100.1">
    <property type="nucleotide sequence ID" value="NZ_JABXWT010000009.1"/>
</dbReference>
<reference evidence="1 2" key="1">
    <citation type="submission" date="2020-06" db="EMBL/GenBank/DDBJ databases">
        <authorList>
            <person name="Cao W.R."/>
        </authorList>
    </citation>
    <scope>NUCLEOTIDE SEQUENCE [LARGE SCALE GENOMIC DNA]</scope>
    <source>
        <strain evidence="1 2">B1Z28</strain>
    </source>
</reference>
<name>A0ABX2PUK1_9RHOB</name>
<dbReference type="InterPro" id="IPR029044">
    <property type="entry name" value="Nucleotide-diphossugar_trans"/>
</dbReference>